<evidence type="ECO:0000256" key="3">
    <source>
        <dbReference type="RuleBase" id="RU000461"/>
    </source>
</evidence>
<keyword evidence="3" id="KW-0479">Metal-binding</keyword>
<keyword evidence="3" id="KW-0349">Heme</keyword>
<dbReference type="PANTHER" id="PTHR46696">
    <property type="entry name" value="P450, PUTATIVE (EUROFUNG)-RELATED"/>
    <property type="match status" value="1"/>
</dbReference>
<evidence type="ECO:0000256" key="1">
    <source>
        <dbReference type="ARBA" id="ARBA00001971"/>
    </source>
</evidence>
<dbReference type="Proteomes" id="UP000625079">
    <property type="component" value="Unassembled WGS sequence"/>
</dbReference>
<proteinExistence type="inferred from homology"/>
<dbReference type="Pfam" id="PF00067">
    <property type="entry name" value="p450"/>
    <property type="match status" value="1"/>
</dbReference>
<gene>
    <name evidence="4" type="ORF">GCM10010987_37210</name>
</gene>
<dbReference type="AlphaFoldDB" id="A0AA88B8T7"/>
<dbReference type="SUPFAM" id="SSF48264">
    <property type="entry name" value="Cytochrome P450"/>
    <property type="match status" value="1"/>
</dbReference>
<accession>A0AA88B8T7</accession>
<dbReference type="PROSITE" id="PS00086">
    <property type="entry name" value="CYTOCHROME_P450"/>
    <property type="match status" value="1"/>
</dbReference>
<dbReference type="GO" id="GO:0020037">
    <property type="term" value="F:heme binding"/>
    <property type="evidence" value="ECO:0007669"/>
    <property type="project" value="InterPro"/>
</dbReference>
<dbReference type="Gene3D" id="1.10.630.10">
    <property type="entry name" value="Cytochrome P450"/>
    <property type="match status" value="1"/>
</dbReference>
<evidence type="ECO:0000313" key="4">
    <source>
        <dbReference type="EMBL" id="GGI26001.1"/>
    </source>
</evidence>
<evidence type="ECO:0000313" key="5">
    <source>
        <dbReference type="Proteomes" id="UP000625079"/>
    </source>
</evidence>
<dbReference type="GO" id="GO:0016705">
    <property type="term" value="F:oxidoreductase activity, acting on paired donors, with incorporation or reduction of molecular oxygen"/>
    <property type="evidence" value="ECO:0007669"/>
    <property type="project" value="InterPro"/>
</dbReference>
<dbReference type="CDD" id="cd11037">
    <property type="entry name" value="CYP199A2-like"/>
    <property type="match status" value="1"/>
</dbReference>
<organism evidence="4 5">
    <name type="scientific">Bradyrhizobium guangdongense</name>
    <dbReference type="NCBI Taxonomy" id="1325090"/>
    <lineage>
        <taxon>Bacteria</taxon>
        <taxon>Pseudomonadati</taxon>
        <taxon>Pseudomonadota</taxon>
        <taxon>Alphaproteobacteria</taxon>
        <taxon>Hyphomicrobiales</taxon>
        <taxon>Nitrobacteraceae</taxon>
        <taxon>Bradyrhizobium</taxon>
    </lineage>
</organism>
<comment type="similarity">
    <text evidence="2 3">Belongs to the cytochrome P450 family.</text>
</comment>
<dbReference type="InterPro" id="IPR036396">
    <property type="entry name" value="Cyt_P450_sf"/>
</dbReference>
<comment type="caution">
    <text evidence="4">The sequence shown here is derived from an EMBL/GenBank/DDBJ whole genome shotgun (WGS) entry which is preliminary data.</text>
</comment>
<reference evidence="4" key="1">
    <citation type="journal article" date="2014" name="Int. J. Syst. Evol. Microbiol.">
        <title>Complete genome sequence of Corynebacterium casei LMG S-19264T (=DSM 44701T), isolated from a smear-ripened cheese.</title>
        <authorList>
            <consortium name="US DOE Joint Genome Institute (JGI-PGF)"/>
            <person name="Walter F."/>
            <person name="Albersmeier A."/>
            <person name="Kalinowski J."/>
            <person name="Ruckert C."/>
        </authorList>
    </citation>
    <scope>NUCLEOTIDE SEQUENCE</scope>
    <source>
        <strain evidence="4">CGMCC 1.15034</strain>
    </source>
</reference>
<dbReference type="PRINTS" id="PR00359">
    <property type="entry name" value="BP450"/>
</dbReference>
<name>A0AA88B8T7_9BRAD</name>
<dbReference type="PANTHER" id="PTHR46696:SF1">
    <property type="entry name" value="CYTOCHROME P450 YJIB-RELATED"/>
    <property type="match status" value="1"/>
</dbReference>
<keyword evidence="3" id="KW-0560">Oxidoreductase</keyword>
<protein>
    <submittedName>
        <fullName evidence="4">Cytochrome P450</fullName>
    </submittedName>
</protein>
<sequence length="394" mass="43472">MAIPHLDVDPFAISFFDDPYPTHERLREAGPVVYLDKWNVYGVARYAEVYSVLNDPQTFCSSRGVGLSDFKKEKPWRPPSLILEADPPAHTRTRAVLSKVLSPATMKRIRDGFALAAEAKIDELLQRRKFDAVADLAEAYPLSVFPDALGLKAEGREHLIPYAGLVFNAFGPPNELRQTAIERSAPHQAYVAEQCQRPNLKPGGFGACIHAFSDTGEITSDEAPLLVRSLLSAGLDTTVYGIGAALYCLARFPKEFARLRADPSLARNAFEEAVRFESPVQTFFRTTTREVEIGGTRVGEGEKVLMFLGAANRDPRRWIESDRYDITRKTSGHVGFGSGIHMCVGQLVARLEGEVVLSAIARRVASIEISGPVERRYNNTLRGLESLPISITPA</sequence>
<dbReference type="InterPro" id="IPR002397">
    <property type="entry name" value="Cyt_P450_B"/>
</dbReference>
<dbReference type="EMBL" id="BMHC01000007">
    <property type="protein sequence ID" value="GGI26001.1"/>
    <property type="molecule type" value="Genomic_DNA"/>
</dbReference>
<keyword evidence="3" id="KW-0503">Monooxygenase</keyword>
<comment type="cofactor">
    <cofactor evidence="1">
        <name>heme</name>
        <dbReference type="ChEBI" id="CHEBI:30413"/>
    </cofactor>
</comment>
<dbReference type="InterPro" id="IPR001128">
    <property type="entry name" value="Cyt_P450"/>
</dbReference>
<dbReference type="GO" id="GO:0004497">
    <property type="term" value="F:monooxygenase activity"/>
    <property type="evidence" value="ECO:0007669"/>
    <property type="project" value="UniProtKB-KW"/>
</dbReference>
<evidence type="ECO:0000256" key="2">
    <source>
        <dbReference type="ARBA" id="ARBA00010617"/>
    </source>
</evidence>
<dbReference type="InterPro" id="IPR017972">
    <property type="entry name" value="Cyt_P450_CS"/>
</dbReference>
<dbReference type="GO" id="GO:0005506">
    <property type="term" value="F:iron ion binding"/>
    <property type="evidence" value="ECO:0007669"/>
    <property type="project" value="InterPro"/>
</dbReference>
<keyword evidence="3" id="KW-0408">Iron</keyword>
<reference evidence="4" key="2">
    <citation type="submission" date="2022-12" db="EMBL/GenBank/DDBJ databases">
        <authorList>
            <person name="Sun Q."/>
            <person name="Zhou Y."/>
        </authorList>
    </citation>
    <scope>NUCLEOTIDE SEQUENCE</scope>
    <source>
        <strain evidence="4">CGMCC 1.15034</strain>
    </source>
</reference>